<keyword evidence="14" id="KW-1185">Reference proteome</keyword>
<name>A0A9P0ATQ0_BRAAE</name>
<dbReference type="FunFam" id="3.40.630.10:FF:000020">
    <property type="entry name" value="Carboxypeptidase D"/>
    <property type="match status" value="2"/>
</dbReference>
<feature type="chain" id="PRO_5040230970" description="Peptidase M14 domain-containing protein" evidence="11">
    <location>
        <begin position="21"/>
        <end position="1412"/>
    </location>
</feature>
<feature type="signal peptide" evidence="11">
    <location>
        <begin position="1"/>
        <end position="20"/>
    </location>
</feature>
<dbReference type="InterPro" id="IPR008969">
    <property type="entry name" value="CarboxyPept-like_regulatory"/>
</dbReference>
<keyword evidence="8" id="KW-0325">Glycoprotein</keyword>
<reference evidence="13" key="1">
    <citation type="submission" date="2021-12" db="EMBL/GenBank/DDBJ databases">
        <authorList>
            <person name="King R."/>
        </authorList>
    </citation>
    <scope>NUCLEOTIDE SEQUENCE</scope>
</reference>
<protein>
    <recommendedName>
        <fullName evidence="12">Peptidase M14 domain-containing protein</fullName>
    </recommendedName>
</protein>
<feature type="active site" description="Proton donor/acceptor" evidence="9">
    <location>
        <position position="714"/>
    </location>
</feature>
<feature type="domain" description="Peptidase M14" evidence="12">
    <location>
        <begin position="452"/>
        <end position="744"/>
    </location>
</feature>
<dbReference type="PROSITE" id="PS00132">
    <property type="entry name" value="CARBOXYPEPT_ZN_1"/>
    <property type="match status" value="2"/>
</dbReference>
<gene>
    <name evidence="13" type="ORF">MELIAE_LOCUS2150</name>
</gene>
<keyword evidence="5" id="KW-0479">Metal-binding</keyword>
<keyword evidence="7" id="KW-0862">Zinc</keyword>
<feature type="transmembrane region" description="Helical" evidence="10">
    <location>
        <begin position="1310"/>
        <end position="1334"/>
    </location>
</feature>
<keyword evidence="4" id="KW-0645">Protease</keyword>
<sequence length="1412" mass="161219">MLKLTYLISVITVFFGICASLSIPENTENTVNEKFLDDPKYLNYDELTNLFKQLESEYPNLVHLTSAGKSVRNRELWALEINANVQNRSLLTPMFKYVANMHGDESLGRQLMVYLALYLIKNYGKDERVTKLVNTTDIYIMPSMNPDGFENSEEGLCESKPKYVGRENENGKDLNRDFPDQFEPTRIGTILSGRQPETVSMITWIISRPFVLSGNLHGGAVVASYPYDNSNTKRHCCKESKSPDNELFKTLALTYSQPHPLMRDGKACKNDNFDRGITNGAFWYELQGGMQDFNYIHSNCFEVTFELSCCKYPEAKTLPQEWYNNKESLLRYIESTHWGVKGLVTDTKGEPVLDADVVVTGINHNITTSNRGEYWRLLLPGQYEMYASAFGFLPSDKTFVTVTAGHTEIQNFQLNRIPQENVKGEFTKLKKDVTQSLYDEYGFLIHDDDLFKHHHYAETEKYLKRMHTIYPNITYLHSIGKSVQGRELYVFVIGTTAEKHVPGIPEFKYVANMHGDEIVGKEILLYLIKYLCERYGTDDRITNLIRTTRIHILPSMNPDGYEMSKEGPEENIFGRGNANNFDLNRNFPDQYFTNKYNSIRQPETQAVMDWILSEPFVLSANLHNGALVANYPFDDNPENLNGIENLSPDDQVFKYLAHTYADTHLKMHKDLPCPLFPNEHFDGGTTNGAKWYSVTGGMQDWNYLVAGCMEITIELGCIKYPPASYLPTYWLDNREALVTFIEQVHKGISGFVRSTIGSAISNADIMVTGIKHPVKTGKNGDYWRILLPGQYSVTFAARGYESYTTDIIIPESGLLELNATLMKDDPNHWADAYDFGLSENQFSPKYHDNNEIDRILANLETRYKNSVIFRSGHSVISSKIHFLEISHEVAESDEQKFHVAVMGNLFATQPIGREITIYLARHLLAGYMSNDPQIVEILKNTVIHIIPVIDENFPKIWGEYDRQVLGNKRPKSFRCNNITADFKETGDLILNQGYRVNQAEVAKVFKSFLLEKKFDWVLNIEGGGDGVIYPETKSLLPLYKIMAQTYLDNLKIPQICTEKLKGTNNKITDYLYHEYNTPLLTAKVSCCLYPEIGNIPYIWRDTLAPIMSLLNMTRTGVQGRIFDLNNKPMVNASVTIQGSEEQSYDASRNLAFYKIMLPSGYHTLVVTCMGQATEIRKILVEKNKLTVENFVLKPENAQTTNNRIEKINHNIQKEFLGNIKTGIIGYVKDTLDHPVPYAEILIAPGNITLQSDGDGKYSVALSPEKYTVKATKSGYFEDVKLVQVFAISQKPMVVMLTLKQNMDVMGLPRMGFIILTGVVSLILLGLGFFCYVAFKRRNDYGPIAQTSFFDDYRDNEKETILFSRPFEKKPVTRPYYDEDDDDEEEEEFEIDYDDIRKGDISSDTEELKLLQM</sequence>
<dbReference type="Pfam" id="PF00246">
    <property type="entry name" value="Peptidase_M14"/>
    <property type="match status" value="3"/>
</dbReference>
<dbReference type="InterPro" id="IPR050753">
    <property type="entry name" value="Peptidase_M14_domain"/>
</dbReference>
<evidence type="ECO:0000256" key="11">
    <source>
        <dbReference type="SAM" id="SignalP"/>
    </source>
</evidence>
<dbReference type="GO" id="GO:0016485">
    <property type="term" value="P:protein processing"/>
    <property type="evidence" value="ECO:0007669"/>
    <property type="project" value="TreeGrafter"/>
</dbReference>
<accession>A0A9P0ATQ0</accession>
<comment type="similarity">
    <text evidence="2 9">Belongs to the peptidase M14 family.</text>
</comment>
<dbReference type="InterPro" id="IPR057247">
    <property type="entry name" value="CARBOXYPEPT_ZN_2"/>
</dbReference>
<keyword evidence="6" id="KW-0378">Hydrolase</keyword>
<keyword evidence="10" id="KW-0812">Transmembrane</keyword>
<evidence type="ECO:0000256" key="10">
    <source>
        <dbReference type="SAM" id="Phobius"/>
    </source>
</evidence>
<comment type="caution">
    <text evidence="9">Lacks conserved residue(s) required for the propagation of feature annotation.</text>
</comment>
<organism evidence="13 14">
    <name type="scientific">Brassicogethes aeneus</name>
    <name type="common">Rape pollen beetle</name>
    <name type="synonym">Meligethes aeneus</name>
    <dbReference type="NCBI Taxonomy" id="1431903"/>
    <lineage>
        <taxon>Eukaryota</taxon>
        <taxon>Metazoa</taxon>
        <taxon>Ecdysozoa</taxon>
        <taxon>Arthropoda</taxon>
        <taxon>Hexapoda</taxon>
        <taxon>Insecta</taxon>
        <taxon>Pterygota</taxon>
        <taxon>Neoptera</taxon>
        <taxon>Endopterygota</taxon>
        <taxon>Coleoptera</taxon>
        <taxon>Polyphaga</taxon>
        <taxon>Cucujiformia</taxon>
        <taxon>Nitidulidae</taxon>
        <taxon>Meligethinae</taxon>
        <taxon>Brassicogethes</taxon>
    </lineage>
</organism>
<dbReference type="InterPro" id="IPR000834">
    <property type="entry name" value="Peptidase_M14"/>
</dbReference>
<dbReference type="CDD" id="cd03858">
    <property type="entry name" value="M14_CP_N-E_like"/>
    <property type="match status" value="1"/>
</dbReference>
<dbReference type="SUPFAM" id="SSF49464">
    <property type="entry name" value="Carboxypeptidase regulatory domain-like"/>
    <property type="match status" value="4"/>
</dbReference>
<dbReference type="GO" id="GO:0008270">
    <property type="term" value="F:zinc ion binding"/>
    <property type="evidence" value="ECO:0007669"/>
    <property type="project" value="InterPro"/>
</dbReference>
<feature type="domain" description="Peptidase M14" evidence="12">
    <location>
        <begin position="40"/>
        <end position="336"/>
    </location>
</feature>
<proteinExistence type="inferred from homology"/>
<evidence type="ECO:0000313" key="14">
    <source>
        <dbReference type="Proteomes" id="UP001154078"/>
    </source>
</evidence>
<feature type="active site" description="Proton donor/acceptor" evidence="9">
    <location>
        <position position="306"/>
    </location>
</feature>
<evidence type="ECO:0000256" key="9">
    <source>
        <dbReference type="PROSITE-ProRule" id="PRU01379"/>
    </source>
</evidence>
<keyword evidence="10" id="KW-0472">Membrane</keyword>
<dbReference type="PROSITE" id="PS52035">
    <property type="entry name" value="PEPTIDASE_M14"/>
    <property type="match status" value="3"/>
</dbReference>
<dbReference type="Gene3D" id="3.40.630.10">
    <property type="entry name" value="Zn peptidases"/>
    <property type="match status" value="3"/>
</dbReference>
<dbReference type="PANTHER" id="PTHR11532">
    <property type="entry name" value="PROTEASE M14 CARBOXYPEPTIDASE"/>
    <property type="match status" value="1"/>
</dbReference>
<dbReference type="Pfam" id="PF13620">
    <property type="entry name" value="CarboxypepD_reg"/>
    <property type="match status" value="2"/>
</dbReference>
<dbReference type="SMART" id="SM00631">
    <property type="entry name" value="Zn_pept"/>
    <property type="match status" value="2"/>
</dbReference>
<dbReference type="CDD" id="cd03868">
    <property type="entry name" value="M14_CPD_I"/>
    <property type="match status" value="1"/>
</dbReference>
<evidence type="ECO:0000313" key="13">
    <source>
        <dbReference type="EMBL" id="CAH0548741.1"/>
    </source>
</evidence>
<dbReference type="GO" id="GO:0004181">
    <property type="term" value="F:metallocarboxypeptidase activity"/>
    <property type="evidence" value="ECO:0007669"/>
    <property type="project" value="InterPro"/>
</dbReference>
<evidence type="ECO:0000256" key="6">
    <source>
        <dbReference type="ARBA" id="ARBA00022801"/>
    </source>
</evidence>
<dbReference type="PANTHER" id="PTHR11532:SF62">
    <property type="entry name" value="CARBOXYPEPTIDASE D"/>
    <property type="match status" value="1"/>
</dbReference>
<dbReference type="CDD" id="cd11308">
    <property type="entry name" value="Peptidase_M14NE-CP-C_like"/>
    <property type="match status" value="2"/>
</dbReference>
<feature type="domain" description="Peptidase M14" evidence="12">
    <location>
        <begin position="845"/>
        <end position="1113"/>
    </location>
</feature>
<dbReference type="PROSITE" id="PS00133">
    <property type="entry name" value="CARBOXYPEPT_ZN_2"/>
    <property type="match status" value="1"/>
</dbReference>
<keyword evidence="11" id="KW-0732">Signal</keyword>
<evidence type="ECO:0000256" key="4">
    <source>
        <dbReference type="ARBA" id="ARBA00022670"/>
    </source>
</evidence>
<evidence type="ECO:0000256" key="1">
    <source>
        <dbReference type="ARBA" id="ARBA00001947"/>
    </source>
</evidence>
<evidence type="ECO:0000259" key="12">
    <source>
        <dbReference type="PROSITE" id="PS52035"/>
    </source>
</evidence>
<comment type="cofactor">
    <cofactor evidence="1">
        <name>Zn(2+)</name>
        <dbReference type="ChEBI" id="CHEBI:29105"/>
    </cofactor>
</comment>
<evidence type="ECO:0000256" key="8">
    <source>
        <dbReference type="ARBA" id="ARBA00023180"/>
    </source>
</evidence>
<dbReference type="InterPro" id="IPR057246">
    <property type="entry name" value="CARBOXYPEPT_ZN_1"/>
</dbReference>
<dbReference type="OrthoDB" id="10249045at2759"/>
<keyword evidence="3" id="KW-0121">Carboxypeptidase</keyword>
<dbReference type="SUPFAM" id="SSF53187">
    <property type="entry name" value="Zn-dependent exopeptidases"/>
    <property type="match status" value="3"/>
</dbReference>
<dbReference type="PRINTS" id="PR00765">
    <property type="entry name" value="CRBOXYPTASEA"/>
</dbReference>
<keyword evidence="10" id="KW-1133">Transmembrane helix</keyword>
<dbReference type="GO" id="GO:0006518">
    <property type="term" value="P:peptide metabolic process"/>
    <property type="evidence" value="ECO:0007669"/>
    <property type="project" value="TreeGrafter"/>
</dbReference>
<evidence type="ECO:0000256" key="2">
    <source>
        <dbReference type="ARBA" id="ARBA00005988"/>
    </source>
</evidence>
<evidence type="ECO:0000256" key="5">
    <source>
        <dbReference type="ARBA" id="ARBA00022723"/>
    </source>
</evidence>
<dbReference type="Proteomes" id="UP001154078">
    <property type="component" value="Chromosome 10"/>
</dbReference>
<dbReference type="EMBL" id="OV121141">
    <property type="protein sequence ID" value="CAH0548741.1"/>
    <property type="molecule type" value="Genomic_DNA"/>
</dbReference>
<evidence type="ECO:0000256" key="3">
    <source>
        <dbReference type="ARBA" id="ARBA00022645"/>
    </source>
</evidence>
<dbReference type="GO" id="GO:0005615">
    <property type="term" value="C:extracellular space"/>
    <property type="evidence" value="ECO:0007669"/>
    <property type="project" value="TreeGrafter"/>
</dbReference>
<evidence type="ECO:0000256" key="7">
    <source>
        <dbReference type="ARBA" id="ARBA00022833"/>
    </source>
</evidence>
<dbReference type="Gene3D" id="2.60.40.1120">
    <property type="entry name" value="Carboxypeptidase-like, regulatory domain"/>
    <property type="match status" value="4"/>
</dbReference>